<dbReference type="PROSITE" id="PS51918">
    <property type="entry name" value="RADICAL_SAM"/>
    <property type="match status" value="1"/>
</dbReference>
<keyword evidence="4" id="KW-0479">Metal-binding</keyword>
<protein>
    <submittedName>
        <fullName evidence="9">Uncharacterized protein</fullName>
    </submittedName>
</protein>
<dbReference type="InterPro" id="IPR034466">
    <property type="entry name" value="Methyltransferase_Class_B"/>
</dbReference>
<accession>A0A0F9B3D7</accession>
<sequence length="341" mass="37124">HGGGLSIPCVPTWVNKGGPMRIALVNPVARKTEGYHTIGTKIPQLGLQVLAKLVSPPHEVDIIDEIFGTAGTEDLLGRGGYDLVGVTGYTSGAARAYEIAAYCRGHGIPCIMGGPHAWAVPDEPAEHFDSVAVGECDEIWPQIVADAEAGKLQDRYDGSMPDLEQGHFGAATQGLHPINGNYDVACLQTSRGCPVGCDYCSVTRFNGSKIRRRAIGEIIEEWNTTDKRFIFVVDDNFFGVGPQHAEWARELLRAIIKHGKKRRWFSQTSLNMGQDAEAMKLAYKAGCRSMLVGIESFNPENLKAWHKGLNLKLLGDYKTLVDGFHRGGVSVLIGHQVSFPD</sequence>
<dbReference type="InterPro" id="IPR007197">
    <property type="entry name" value="rSAM"/>
</dbReference>
<keyword evidence="3" id="KW-0949">S-adenosyl-L-methionine</keyword>
<dbReference type="PROSITE" id="PS51332">
    <property type="entry name" value="B12_BINDING"/>
    <property type="match status" value="1"/>
</dbReference>
<dbReference type="GO" id="GO:0003824">
    <property type="term" value="F:catalytic activity"/>
    <property type="evidence" value="ECO:0007669"/>
    <property type="project" value="InterPro"/>
</dbReference>
<dbReference type="GO" id="GO:0051539">
    <property type="term" value="F:4 iron, 4 sulfur cluster binding"/>
    <property type="evidence" value="ECO:0007669"/>
    <property type="project" value="UniProtKB-KW"/>
</dbReference>
<dbReference type="EMBL" id="LAZR01054198">
    <property type="protein sequence ID" value="KKK79066.1"/>
    <property type="molecule type" value="Genomic_DNA"/>
</dbReference>
<evidence type="ECO:0000256" key="1">
    <source>
        <dbReference type="ARBA" id="ARBA00001966"/>
    </source>
</evidence>
<dbReference type="Gene3D" id="3.40.50.280">
    <property type="entry name" value="Cobalamin-binding domain"/>
    <property type="match status" value="1"/>
</dbReference>
<dbReference type="SFLD" id="SFLDG01082">
    <property type="entry name" value="B12-binding_domain_containing"/>
    <property type="match status" value="1"/>
</dbReference>
<evidence type="ECO:0000256" key="3">
    <source>
        <dbReference type="ARBA" id="ARBA00022691"/>
    </source>
</evidence>
<evidence type="ECO:0000256" key="2">
    <source>
        <dbReference type="ARBA" id="ARBA00022679"/>
    </source>
</evidence>
<evidence type="ECO:0000256" key="5">
    <source>
        <dbReference type="ARBA" id="ARBA00023004"/>
    </source>
</evidence>
<feature type="domain" description="Radical SAM core" evidence="8">
    <location>
        <begin position="179"/>
        <end position="341"/>
    </location>
</feature>
<keyword evidence="5" id="KW-0408">Iron</keyword>
<comment type="caution">
    <text evidence="9">The sequence shown here is derived from an EMBL/GenBank/DDBJ whole genome shotgun (WGS) entry which is preliminary data.</text>
</comment>
<dbReference type="InterPro" id="IPR023404">
    <property type="entry name" value="rSAM_horseshoe"/>
</dbReference>
<dbReference type="InterPro" id="IPR006158">
    <property type="entry name" value="Cobalamin-bd"/>
</dbReference>
<dbReference type="GO" id="GO:0046872">
    <property type="term" value="F:metal ion binding"/>
    <property type="evidence" value="ECO:0007669"/>
    <property type="project" value="UniProtKB-KW"/>
</dbReference>
<keyword evidence="6" id="KW-0411">Iron-sulfur</keyword>
<gene>
    <name evidence="9" type="ORF">LCGC14_2837240</name>
</gene>
<organism evidence="9">
    <name type="scientific">marine sediment metagenome</name>
    <dbReference type="NCBI Taxonomy" id="412755"/>
    <lineage>
        <taxon>unclassified sequences</taxon>
        <taxon>metagenomes</taxon>
        <taxon>ecological metagenomes</taxon>
    </lineage>
</organism>
<dbReference type="Gene3D" id="3.80.30.20">
    <property type="entry name" value="tm_1862 like domain"/>
    <property type="match status" value="1"/>
</dbReference>
<dbReference type="CDD" id="cd02068">
    <property type="entry name" value="radical_SAM_B12_BD"/>
    <property type="match status" value="1"/>
</dbReference>
<evidence type="ECO:0000259" key="7">
    <source>
        <dbReference type="PROSITE" id="PS51332"/>
    </source>
</evidence>
<evidence type="ECO:0000313" key="9">
    <source>
        <dbReference type="EMBL" id="KKK79066.1"/>
    </source>
</evidence>
<dbReference type="GO" id="GO:0005829">
    <property type="term" value="C:cytosol"/>
    <property type="evidence" value="ECO:0007669"/>
    <property type="project" value="TreeGrafter"/>
</dbReference>
<reference evidence="9" key="1">
    <citation type="journal article" date="2015" name="Nature">
        <title>Complex archaea that bridge the gap between prokaryotes and eukaryotes.</title>
        <authorList>
            <person name="Spang A."/>
            <person name="Saw J.H."/>
            <person name="Jorgensen S.L."/>
            <person name="Zaremba-Niedzwiedzka K."/>
            <person name="Martijn J."/>
            <person name="Lind A.E."/>
            <person name="van Eijk R."/>
            <person name="Schleper C."/>
            <person name="Guy L."/>
            <person name="Ettema T.J."/>
        </authorList>
    </citation>
    <scope>NUCLEOTIDE SEQUENCE</scope>
</reference>
<dbReference type="PANTHER" id="PTHR43409:SF7">
    <property type="entry name" value="BLL1977 PROTEIN"/>
    <property type="match status" value="1"/>
</dbReference>
<evidence type="ECO:0000256" key="4">
    <source>
        <dbReference type="ARBA" id="ARBA00022723"/>
    </source>
</evidence>
<dbReference type="GO" id="GO:0031419">
    <property type="term" value="F:cobalamin binding"/>
    <property type="evidence" value="ECO:0007669"/>
    <property type="project" value="InterPro"/>
</dbReference>
<dbReference type="SFLD" id="SFLDS00029">
    <property type="entry name" value="Radical_SAM"/>
    <property type="match status" value="1"/>
</dbReference>
<dbReference type="PANTHER" id="PTHR43409">
    <property type="entry name" value="ANAEROBIC MAGNESIUM-PROTOPORPHYRIN IX MONOMETHYL ESTER CYCLASE-RELATED"/>
    <property type="match status" value="1"/>
</dbReference>
<dbReference type="InterPro" id="IPR058240">
    <property type="entry name" value="rSAM_sf"/>
</dbReference>
<dbReference type="SFLD" id="SFLDG01123">
    <property type="entry name" value="methyltransferase_(Class_B)"/>
    <property type="match status" value="1"/>
</dbReference>
<keyword evidence="2" id="KW-0808">Transferase</keyword>
<dbReference type="SUPFAM" id="SSF102114">
    <property type="entry name" value="Radical SAM enzymes"/>
    <property type="match status" value="1"/>
</dbReference>
<dbReference type="InterPro" id="IPR051198">
    <property type="entry name" value="BchE-like"/>
</dbReference>
<proteinExistence type="predicted"/>
<evidence type="ECO:0000256" key="6">
    <source>
        <dbReference type="ARBA" id="ARBA00023014"/>
    </source>
</evidence>
<comment type="cofactor">
    <cofactor evidence="1">
        <name>[4Fe-4S] cluster</name>
        <dbReference type="ChEBI" id="CHEBI:49883"/>
    </cofactor>
</comment>
<dbReference type="Pfam" id="PF04055">
    <property type="entry name" value="Radical_SAM"/>
    <property type="match status" value="1"/>
</dbReference>
<feature type="non-terminal residue" evidence="9">
    <location>
        <position position="1"/>
    </location>
</feature>
<evidence type="ECO:0000259" key="8">
    <source>
        <dbReference type="PROSITE" id="PS51918"/>
    </source>
</evidence>
<dbReference type="AlphaFoldDB" id="A0A0F9B3D7"/>
<feature type="domain" description="B12-binding" evidence="7">
    <location>
        <begin position="30"/>
        <end position="154"/>
    </location>
</feature>
<name>A0A0F9B3D7_9ZZZZ</name>